<organism evidence="1">
    <name type="scientific">viral metagenome</name>
    <dbReference type="NCBI Taxonomy" id="1070528"/>
    <lineage>
        <taxon>unclassified sequences</taxon>
        <taxon>metagenomes</taxon>
        <taxon>organismal metagenomes</taxon>
    </lineage>
</organism>
<reference evidence="1" key="1">
    <citation type="submission" date="2020-03" db="EMBL/GenBank/DDBJ databases">
        <title>The deep terrestrial virosphere.</title>
        <authorList>
            <person name="Holmfeldt K."/>
            <person name="Nilsson E."/>
            <person name="Simone D."/>
            <person name="Lopez-Fernandez M."/>
            <person name="Wu X."/>
            <person name="de Brujin I."/>
            <person name="Lundin D."/>
            <person name="Andersson A."/>
            <person name="Bertilsson S."/>
            <person name="Dopson M."/>
        </authorList>
    </citation>
    <scope>NUCLEOTIDE SEQUENCE</scope>
    <source>
        <strain evidence="1">MM415B03055</strain>
    </source>
</reference>
<sequence>MNNFLIRLFWPFKAYNECILQLGKMKQDIADIKKYYQDTDKHVRSTAKMNGERALMRANGEKNLLITRDDIRYTG</sequence>
<protein>
    <submittedName>
        <fullName evidence="1">Uncharacterized protein</fullName>
    </submittedName>
</protein>
<dbReference type="AlphaFoldDB" id="A0A6M3KYM4"/>
<name>A0A6M3KYM4_9ZZZZ</name>
<evidence type="ECO:0000313" key="1">
    <source>
        <dbReference type="EMBL" id="QJA87080.1"/>
    </source>
</evidence>
<proteinExistence type="predicted"/>
<dbReference type="EMBL" id="MT142680">
    <property type="protein sequence ID" value="QJA87080.1"/>
    <property type="molecule type" value="Genomic_DNA"/>
</dbReference>
<accession>A0A6M3KYM4</accession>
<gene>
    <name evidence="1" type="ORF">MM415B03055_0011</name>
</gene>